<dbReference type="Gene3D" id="3.30.70.1450">
    <property type="entry name" value="Regulator of K+ conductance, C-terminal domain"/>
    <property type="match status" value="2"/>
</dbReference>
<evidence type="ECO:0000313" key="10">
    <source>
        <dbReference type="Proteomes" id="UP000253426"/>
    </source>
</evidence>
<dbReference type="GO" id="GO:0008324">
    <property type="term" value="F:monoatomic cation transmembrane transporter activity"/>
    <property type="evidence" value="ECO:0007669"/>
    <property type="project" value="InterPro"/>
</dbReference>
<dbReference type="InterPro" id="IPR036721">
    <property type="entry name" value="RCK_C_sf"/>
</dbReference>
<protein>
    <submittedName>
        <fullName evidence="9">TrkA family protein</fullName>
    </submittedName>
</protein>
<comment type="subcellular location">
    <subcellularLocation>
        <location evidence="1">Membrane</location>
        <topology evidence="1">Multi-pass membrane protein</topology>
    </subcellularLocation>
</comment>
<keyword evidence="5 7" id="KW-1133">Transmembrane helix</keyword>
<dbReference type="SUPFAM" id="SSF116726">
    <property type="entry name" value="TrkA C-terminal domain-like"/>
    <property type="match status" value="2"/>
</dbReference>
<evidence type="ECO:0000256" key="7">
    <source>
        <dbReference type="SAM" id="Phobius"/>
    </source>
</evidence>
<feature type="domain" description="RCK C-terminal" evidence="8">
    <location>
        <begin position="216"/>
        <end position="304"/>
    </location>
</feature>
<comment type="caution">
    <text evidence="9">The sequence shown here is derived from an EMBL/GenBank/DDBJ whole genome shotgun (WGS) entry which is preliminary data.</text>
</comment>
<dbReference type="InterPro" id="IPR006037">
    <property type="entry name" value="RCK_C"/>
</dbReference>
<keyword evidence="4" id="KW-0677">Repeat</keyword>
<dbReference type="GO" id="GO:0005886">
    <property type="term" value="C:plasma membrane"/>
    <property type="evidence" value="ECO:0007669"/>
    <property type="project" value="TreeGrafter"/>
</dbReference>
<feature type="transmembrane region" description="Helical" evidence="7">
    <location>
        <begin position="95"/>
        <end position="124"/>
    </location>
</feature>
<feature type="transmembrane region" description="Helical" evidence="7">
    <location>
        <begin position="506"/>
        <end position="533"/>
    </location>
</feature>
<dbReference type="PROSITE" id="PS51257">
    <property type="entry name" value="PROKAR_LIPOPROTEIN"/>
    <property type="match status" value="1"/>
</dbReference>
<organism evidence="9 10">
    <name type="scientific">Roseimicrobium gellanilyticum</name>
    <dbReference type="NCBI Taxonomy" id="748857"/>
    <lineage>
        <taxon>Bacteria</taxon>
        <taxon>Pseudomonadati</taxon>
        <taxon>Verrucomicrobiota</taxon>
        <taxon>Verrucomicrobiia</taxon>
        <taxon>Verrucomicrobiales</taxon>
        <taxon>Verrucomicrobiaceae</taxon>
        <taxon>Roseimicrobium</taxon>
    </lineage>
</organism>
<dbReference type="Proteomes" id="UP000253426">
    <property type="component" value="Unassembled WGS sequence"/>
</dbReference>
<evidence type="ECO:0000256" key="6">
    <source>
        <dbReference type="ARBA" id="ARBA00023136"/>
    </source>
</evidence>
<dbReference type="Pfam" id="PF02080">
    <property type="entry name" value="TrkA_C"/>
    <property type="match status" value="2"/>
</dbReference>
<evidence type="ECO:0000256" key="5">
    <source>
        <dbReference type="ARBA" id="ARBA00022989"/>
    </source>
</evidence>
<dbReference type="AlphaFoldDB" id="A0A366HET3"/>
<evidence type="ECO:0000256" key="2">
    <source>
        <dbReference type="ARBA" id="ARBA00022448"/>
    </source>
</evidence>
<evidence type="ECO:0000313" key="9">
    <source>
        <dbReference type="EMBL" id="RBP39828.1"/>
    </source>
</evidence>
<feature type="transmembrane region" description="Helical" evidence="7">
    <location>
        <begin position="545"/>
        <end position="565"/>
    </location>
</feature>
<name>A0A366HET3_9BACT</name>
<evidence type="ECO:0000256" key="1">
    <source>
        <dbReference type="ARBA" id="ARBA00004141"/>
    </source>
</evidence>
<feature type="transmembrane region" description="Helical" evidence="7">
    <location>
        <begin position="466"/>
        <end position="486"/>
    </location>
</feature>
<dbReference type="PANTHER" id="PTHR43652:SF1">
    <property type="entry name" value="RESPONSE REGULATOR"/>
    <property type="match status" value="1"/>
</dbReference>
<feature type="transmembrane region" description="Helical" evidence="7">
    <location>
        <begin position="136"/>
        <end position="155"/>
    </location>
</feature>
<dbReference type="PROSITE" id="PS01271">
    <property type="entry name" value="NA_SULFATE"/>
    <property type="match status" value="1"/>
</dbReference>
<gene>
    <name evidence="9" type="ORF">DES53_109256</name>
</gene>
<keyword evidence="10" id="KW-1185">Reference proteome</keyword>
<dbReference type="RefSeq" id="WP_113960708.1">
    <property type="nucleotide sequence ID" value="NZ_QNRR01000009.1"/>
</dbReference>
<dbReference type="Pfam" id="PF03600">
    <property type="entry name" value="CitMHS"/>
    <property type="match status" value="1"/>
</dbReference>
<dbReference type="PROSITE" id="PS51202">
    <property type="entry name" value="RCK_C"/>
    <property type="match status" value="2"/>
</dbReference>
<reference evidence="9 10" key="1">
    <citation type="submission" date="2018-06" db="EMBL/GenBank/DDBJ databases">
        <title>Genomic Encyclopedia of Type Strains, Phase IV (KMG-IV): sequencing the most valuable type-strain genomes for metagenomic binning, comparative biology and taxonomic classification.</title>
        <authorList>
            <person name="Goeker M."/>
        </authorList>
    </citation>
    <scope>NUCLEOTIDE SEQUENCE [LARGE SCALE GENOMIC DNA]</scope>
    <source>
        <strain evidence="9 10">DSM 25532</strain>
    </source>
</reference>
<keyword evidence="6 7" id="KW-0472">Membrane</keyword>
<feature type="transmembrane region" description="Helical" evidence="7">
    <location>
        <begin position="30"/>
        <end position="49"/>
    </location>
</feature>
<evidence type="ECO:0000256" key="3">
    <source>
        <dbReference type="ARBA" id="ARBA00022692"/>
    </source>
</evidence>
<dbReference type="PANTHER" id="PTHR43652">
    <property type="entry name" value="BASIC AMINO ACID ANTIPORTER YFCC-RELATED"/>
    <property type="match status" value="1"/>
</dbReference>
<proteinExistence type="predicted"/>
<dbReference type="EMBL" id="QNRR01000009">
    <property type="protein sequence ID" value="RBP39828.1"/>
    <property type="molecule type" value="Genomic_DNA"/>
</dbReference>
<feature type="transmembrane region" description="Helical" evidence="7">
    <location>
        <begin position="56"/>
        <end position="75"/>
    </location>
</feature>
<dbReference type="InterPro" id="IPR031312">
    <property type="entry name" value="Na/sul_symport_CS"/>
</dbReference>
<evidence type="ECO:0000256" key="4">
    <source>
        <dbReference type="ARBA" id="ARBA00022737"/>
    </source>
</evidence>
<evidence type="ECO:0000259" key="8">
    <source>
        <dbReference type="PROSITE" id="PS51202"/>
    </source>
</evidence>
<feature type="transmembrane region" description="Helical" evidence="7">
    <location>
        <begin position="175"/>
        <end position="195"/>
    </location>
</feature>
<dbReference type="OrthoDB" id="9765532at2"/>
<feature type="transmembrane region" description="Helical" evidence="7">
    <location>
        <begin position="585"/>
        <end position="605"/>
    </location>
</feature>
<dbReference type="GO" id="GO:0006813">
    <property type="term" value="P:potassium ion transport"/>
    <property type="evidence" value="ECO:0007669"/>
    <property type="project" value="InterPro"/>
</dbReference>
<accession>A0A366HET3</accession>
<feature type="domain" description="RCK C-terminal" evidence="8">
    <location>
        <begin position="311"/>
        <end position="395"/>
    </location>
</feature>
<sequence length="608" mass="64897">MKTELIWVLTLLAGCVAMFAANRPRADVVALLVLILLPLSGIITVPEAMSGFSDPNVLLIAALFVIGDGLARTGVSHHVGDWLIRKADSRETRLLVLLMLAVAGLGAFMSSTGVVAMFIPVVLSVTNRLRISPSRLMMPLSFAGLISGMLTLVATPPNMVVDATLKHAGHAGFSFFSFTPMGLVVLAMGTGYMLIARRWLGGKDESTQKTGRRGLKHLIQEYHLETHGRRFRVLPDSPLDGHQLKTVSMRKDYGCNVVAVDRQVHFRRKLFNPGANMVLQAGDVLLVDVSAASGLEKMEADLKLQGLPLTGSYFMANSREVGMAEVLIPPESDLIGKSTIKAAFRRKHGLTVVGLRRSGKAMAGPVLEENLKLGDVLLVVGPWKSIRQLQSQTKDFIVLSLPADVEDVAPAASQAFYAVLSLCVMVTLMVTGLVPNVLAAFLACLLMGAFGCVTMDSAYKSIHWQSLVLIAGMMPFARSLEITGGVDLAVEGLTYLTGGAGPRVLIGSLFVLTAVIGLFISNTATAVLMAPIALSMASHLGVSPVPFAMTVAIAASSSFMTPVSSPVNTLVLGPGQYRFGDFLKVGVPFTILVLLVTVLLVPWLFPLK</sequence>
<dbReference type="InterPro" id="IPR004680">
    <property type="entry name" value="Cit_transptr-like_dom"/>
</dbReference>
<keyword evidence="2" id="KW-0813">Transport</keyword>
<dbReference type="InterPro" id="IPR051679">
    <property type="entry name" value="DASS-Related_Transporters"/>
</dbReference>
<keyword evidence="3 7" id="KW-0812">Transmembrane</keyword>